<gene>
    <name evidence="1" type="ORF">SK128_014730</name>
</gene>
<dbReference type="GO" id="GO:0034472">
    <property type="term" value="P:snRNA 3'-end processing"/>
    <property type="evidence" value="ECO:0007669"/>
    <property type="project" value="TreeGrafter"/>
</dbReference>
<dbReference type="GO" id="GO:0032039">
    <property type="term" value="C:integrator complex"/>
    <property type="evidence" value="ECO:0007669"/>
    <property type="project" value="InterPro"/>
</dbReference>
<evidence type="ECO:0000313" key="2">
    <source>
        <dbReference type="Proteomes" id="UP001381693"/>
    </source>
</evidence>
<proteinExistence type="predicted"/>
<dbReference type="Proteomes" id="UP001381693">
    <property type="component" value="Unassembled WGS sequence"/>
</dbReference>
<feature type="non-terminal residue" evidence="1">
    <location>
        <position position="176"/>
    </location>
</feature>
<dbReference type="EMBL" id="JAXCGZ010005100">
    <property type="protein sequence ID" value="KAK7081370.1"/>
    <property type="molecule type" value="Genomic_DNA"/>
</dbReference>
<dbReference type="AlphaFoldDB" id="A0AAN9ACY4"/>
<keyword evidence="2" id="KW-1185">Reference proteome</keyword>
<dbReference type="PANTHER" id="PTHR28608">
    <property type="entry name" value="INTEGRATOR COMPLEX SUBUNIT 2"/>
    <property type="match status" value="1"/>
</dbReference>
<reference evidence="1 2" key="1">
    <citation type="submission" date="2023-11" db="EMBL/GenBank/DDBJ databases">
        <title>Halocaridina rubra genome assembly.</title>
        <authorList>
            <person name="Smith C."/>
        </authorList>
    </citation>
    <scope>NUCLEOTIDE SEQUENCE [LARGE SCALE GENOMIC DNA]</scope>
    <source>
        <strain evidence="1">EP-1</strain>
        <tissue evidence="1">Whole</tissue>
    </source>
</reference>
<accession>A0AAN9ACY4</accession>
<feature type="non-terminal residue" evidence="1">
    <location>
        <position position="1"/>
    </location>
</feature>
<comment type="caution">
    <text evidence="1">The sequence shown here is derived from an EMBL/GenBank/DDBJ whole genome shotgun (WGS) entry which is preliminary data.</text>
</comment>
<dbReference type="PANTHER" id="PTHR28608:SF1">
    <property type="entry name" value="INTEGRATOR COMPLEX SUBUNIT 2"/>
    <property type="match status" value="1"/>
</dbReference>
<protein>
    <submittedName>
        <fullName evidence="1">Uncharacterized protein</fullName>
    </submittedName>
</protein>
<organism evidence="1 2">
    <name type="scientific">Halocaridina rubra</name>
    <name type="common">Hawaiian red shrimp</name>
    <dbReference type="NCBI Taxonomy" id="373956"/>
    <lineage>
        <taxon>Eukaryota</taxon>
        <taxon>Metazoa</taxon>
        <taxon>Ecdysozoa</taxon>
        <taxon>Arthropoda</taxon>
        <taxon>Crustacea</taxon>
        <taxon>Multicrustacea</taxon>
        <taxon>Malacostraca</taxon>
        <taxon>Eumalacostraca</taxon>
        <taxon>Eucarida</taxon>
        <taxon>Decapoda</taxon>
        <taxon>Pleocyemata</taxon>
        <taxon>Caridea</taxon>
        <taxon>Atyoidea</taxon>
        <taxon>Atyidae</taxon>
        <taxon>Halocaridina</taxon>
    </lineage>
</organism>
<dbReference type="InterPro" id="IPR029321">
    <property type="entry name" value="INTS2"/>
</dbReference>
<name>A0AAN9ACY4_HALRR</name>
<dbReference type="Pfam" id="PF14750">
    <property type="entry name" value="INTS2"/>
    <property type="match status" value="1"/>
</dbReference>
<evidence type="ECO:0000313" key="1">
    <source>
        <dbReference type="EMBL" id="KAK7081370.1"/>
    </source>
</evidence>
<sequence>QNTSLSSSCSSTFNKLRIRNKAMVREKSAGTVCSISSFIMPTPTNSSATQLAPLTVGGSGSSIASVMTSQLLLLYYLLLYEDVRLNNTHQLLTTNHRVLSYSPHLFAQLPIRYLLSHAQREQRLYGGLFSSLVKLLVSHYPQLCLVEDWLYQSSSADSHLGILPPKVPLDHASVTK</sequence>